<dbReference type="InterPro" id="IPR036582">
    <property type="entry name" value="Mao_N_sf"/>
</dbReference>
<dbReference type="Pfam" id="PF07833">
    <property type="entry name" value="Cu_amine_oxidN1"/>
    <property type="match status" value="1"/>
</dbReference>
<feature type="compositionally biased region" description="Low complexity" evidence="1">
    <location>
        <begin position="169"/>
        <end position="193"/>
    </location>
</feature>
<evidence type="ECO:0000256" key="1">
    <source>
        <dbReference type="SAM" id="MobiDB-lite"/>
    </source>
</evidence>
<dbReference type="InterPro" id="IPR012854">
    <property type="entry name" value="Cu_amine_oxidase-like_N"/>
</dbReference>
<organism evidence="4 5">
    <name type="scientific">Brevibacillus laterosporus</name>
    <name type="common">Bacillus laterosporus</name>
    <dbReference type="NCBI Taxonomy" id="1465"/>
    <lineage>
        <taxon>Bacteria</taxon>
        <taxon>Bacillati</taxon>
        <taxon>Bacillota</taxon>
        <taxon>Bacilli</taxon>
        <taxon>Bacillales</taxon>
        <taxon>Paenibacillaceae</taxon>
        <taxon>Brevibacillus</taxon>
    </lineage>
</organism>
<accession>A0A518V1Z1</accession>
<gene>
    <name evidence="4" type="ORF">EEL30_00630</name>
</gene>
<dbReference type="EMBL" id="CP033461">
    <property type="protein sequence ID" value="QDX91009.1"/>
    <property type="molecule type" value="Genomic_DNA"/>
</dbReference>
<evidence type="ECO:0000259" key="3">
    <source>
        <dbReference type="Pfam" id="PF07833"/>
    </source>
</evidence>
<keyword evidence="5" id="KW-1185">Reference proteome</keyword>
<evidence type="ECO:0000256" key="2">
    <source>
        <dbReference type="SAM" id="SignalP"/>
    </source>
</evidence>
<proteinExistence type="predicted"/>
<evidence type="ECO:0000313" key="4">
    <source>
        <dbReference type="EMBL" id="QDX91009.1"/>
    </source>
</evidence>
<geneLocation type="plasmid" evidence="4 5">
    <name>p1821L01</name>
</geneLocation>
<feature type="signal peptide" evidence="2">
    <location>
        <begin position="1"/>
        <end position="24"/>
    </location>
</feature>
<dbReference type="AlphaFoldDB" id="A0A518V1Z1"/>
<keyword evidence="2" id="KW-0732">Signal</keyword>
<evidence type="ECO:0000313" key="5">
    <source>
        <dbReference type="Proteomes" id="UP000319432"/>
    </source>
</evidence>
<sequence>MKKSKSFFLKLLGMGMCVSLGLGIATGVTISSEVKASAQSYDIHVQVDKKDIKFPDAKPYLDTSNNRTMIPVRFVSEALGSKVDWDQENHKVILNKDGKVILLKIGEKKALVNGQEITFDAQAVVKNDRTYVPLRFVSESFEARVTWSNSEKLVRIYTKNWTGAIEGDTGNTSNGSTNGGSSNNGSLPGGNTNVKPPGGAGDVFDGSQDTHKPPIRPGQAENVEAMKEMVKSFKAENGTLKGTIGSKVKGFVLVQFIPDDTDKDVVKTKYLKPNDTFDFKLSDVKGTIELHGQDGTAFGTVAIEYPSLKIIGGS</sequence>
<dbReference type="Gene3D" id="3.30.457.10">
    <property type="entry name" value="Copper amine oxidase-like, N-terminal domain"/>
    <property type="match status" value="1"/>
</dbReference>
<feature type="chain" id="PRO_5038448336" description="Copper amine oxidase-like N-terminal domain-containing protein" evidence="2">
    <location>
        <begin position="25"/>
        <end position="314"/>
    </location>
</feature>
<name>A0A518V1Z1_BRELA</name>
<feature type="region of interest" description="Disordered" evidence="1">
    <location>
        <begin position="164"/>
        <end position="218"/>
    </location>
</feature>
<protein>
    <recommendedName>
        <fullName evidence="3">Copper amine oxidase-like N-terminal domain-containing protein</fullName>
    </recommendedName>
</protein>
<dbReference type="Proteomes" id="UP000319432">
    <property type="component" value="Plasmid p1821L01"/>
</dbReference>
<feature type="domain" description="Copper amine oxidase-like N-terminal" evidence="3">
    <location>
        <begin position="46"/>
        <end position="156"/>
    </location>
</feature>
<dbReference type="SUPFAM" id="SSF55383">
    <property type="entry name" value="Copper amine oxidase, domain N"/>
    <property type="match status" value="1"/>
</dbReference>
<reference evidence="4 5" key="1">
    <citation type="submission" date="2018-11" db="EMBL/GenBank/DDBJ databases">
        <title>Phylogenetic determinants of toxin gene distribution in genomes of Brevibacillus laterosporus.</title>
        <authorList>
            <person name="Glare T.R."/>
            <person name="Durrant A."/>
            <person name="Berry C."/>
            <person name="Palma L."/>
            <person name="Ormskirk M."/>
            <person name="Cox M.O."/>
        </authorList>
    </citation>
    <scope>NUCLEOTIDE SEQUENCE [LARGE SCALE GENOMIC DNA]</scope>
    <source>
        <strain evidence="4 5">1821L</strain>
        <plasmid evidence="4 5">p1821L01</plasmid>
    </source>
</reference>
<keyword evidence="4" id="KW-0614">Plasmid</keyword>